<dbReference type="EMBL" id="JAHSTS010000002">
    <property type="protein sequence ID" value="MBV4459437.1"/>
    <property type="molecule type" value="Genomic_DNA"/>
</dbReference>
<dbReference type="Proteomes" id="UP000765224">
    <property type="component" value="Unassembled WGS sequence"/>
</dbReference>
<protein>
    <recommendedName>
        <fullName evidence="3">Transcriptional regulator</fullName>
    </recommendedName>
</protein>
<dbReference type="RefSeq" id="WP_217892985.1">
    <property type="nucleotide sequence ID" value="NZ_JAHSTS010000002.1"/>
</dbReference>
<evidence type="ECO:0000313" key="2">
    <source>
        <dbReference type="Proteomes" id="UP000765224"/>
    </source>
</evidence>
<proteinExistence type="predicted"/>
<keyword evidence="2" id="KW-1185">Reference proteome</keyword>
<name>A0ABS6PHB8_9PSED</name>
<gene>
    <name evidence="1" type="ORF">KVG96_15895</name>
</gene>
<organism evidence="1 2">
    <name type="scientific">Pseudomonas ekonensis</name>
    <dbReference type="NCBI Taxonomy" id="2842353"/>
    <lineage>
        <taxon>Bacteria</taxon>
        <taxon>Pseudomonadati</taxon>
        <taxon>Pseudomonadota</taxon>
        <taxon>Gammaproteobacteria</taxon>
        <taxon>Pseudomonadales</taxon>
        <taxon>Pseudomonadaceae</taxon>
        <taxon>Pseudomonas</taxon>
    </lineage>
</organism>
<comment type="caution">
    <text evidence="1">The sequence shown here is derived from an EMBL/GenBank/DDBJ whole genome shotgun (WGS) entry which is preliminary data.</text>
</comment>
<evidence type="ECO:0000313" key="1">
    <source>
        <dbReference type="EMBL" id="MBV4459437.1"/>
    </source>
</evidence>
<accession>A0ABS6PHB8</accession>
<sequence length="61" mass="7118">MLDRIKTEPDCTGFAEFDWHNLSKPERRLIGLYRSLSEREQGQIRRLSEILAVNPEESANT</sequence>
<evidence type="ECO:0008006" key="3">
    <source>
        <dbReference type="Google" id="ProtNLM"/>
    </source>
</evidence>
<reference evidence="1 2" key="1">
    <citation type="submission" date="2021-06" db="EMBL/GenBank/DDBJ databases">
        <title>Updating the genus Pseudomonas: Description of 43 new species and partition of the Pseudomonas putida group.</title>
        <authorList>
            <person name="Girard L."/>
            <person name="Lood C."/>
            <person name="Vandamme P."/>
            <person name="Rokni-Zadeh H."/>
            <person name="Van Noort V."/>
            <person name="Hofte M."/>
            <person name="Lavigne R."/>
            <person name="De Mot R."/>
        </authorList>
    </citation>
    <scope>NUCLEOTIDE SEQUENCE [LARGE SCALE GENOMIC DNA]</scope>
    <source>
        <strain evidence="1 2">COR58</strain>
    </source>
</reference>